<dbReference type="GO" id="GO:0005634">
    <property type="term" value="C:nucleus"/>
    <property type="evidence" value="ECO:0007669"/>
    <property type="project" value="UniProtKB-SubCell"/>
</dbReference>
<dbReference type="Proteomes" id="UP000261480">
    <property type="component" value="Unplaced"/>
</dbReference>
<feature type="compositionally biased region" description="Low complexity" evidence="7">
    <location>
        <begin position="520"/>
        <end position="532"/>
    </location>
</feature>
<dbReference type="NCBIfam" id="TIGR00229">
    <property type="entry name" value="sensory_box"/>
    <property type="match status" value="1"/>
</dbReference>
<dbReference type="SMART" id="SM00091">
    <property type="entry name" value="PAS"/>
    <property type="match status" value="2"/>
</dbReference>
<evidence type="ECO:0000256" key="2">
    <source>
        <dbReference type="ARBA" id="ARBA00022737"/>
    </source>
</evidence>
<dbReference type="GO" id="GO:0003700">
    <property type="term" value="F:DNA-binding transcription factor activity"/>
    <property type="evidence" value="ECO:0007669"/>
    <property type="project" value="InterPro"/>
</dbReference>
<evidence type="ECO:0008006" key="12">
    <source>
        <dbReference type="Google" id="ProtNLM"/>
    </source>
</evidence>
<keyword evidence="5" id="KW-0804">Transcription</keyword>
<dbReference type="Gene3D" id="3.30.450.20">
    <property type="entry name" value="PAS domain"/>
    <property type="match status" value="2"/>
</dbReference>
<dbReference type="Pfam" id="PF00989">
    <property type="entry name" value="PAS"/>
    <property type="match status" value="1"/>
</dbReference>
<dbReference type="PROSITE" id="PS50112">
    <property type="entry name" value="PAS"/>
    <property type="match status" value="2"/>
</dbReference>
<feature type="domain" description="PAS" evidence="8">
    <location>
        <begin position="366"/>
        <end position="415"/>
    </location>
</feature>
<dbReference type="AlphaFoldDB" id="A0A3B3YQZ6"/>
<dbReference type="InterPro" id="IPR000014">
    <property type="entry name" value="PAS"/>
</dbReference>
<feature type="domain" description="PAS" evidence="8">
    <location>
        <begin position="165"/>
        <end position="230"/>
    </location>
</feature>
<organism evidence="10 11">
    <name type="scientific">Poecilia mexicana</name>
    <dbReference type="NCBI Taxonomy" id="48701"/>
    <lineage>
        <taxon>Eukaryota</taxon>
        <taxon>Metazoa</taxon>
        <taxon>Chordata</taxon>
        <taxon>Craniata</taxon>
        <taxon>Vertebrata</taxon>
        <taxon>Euteleostomi</taxon>
        <taxon>Actinopterygii</taxon>
        <taxon>Neopterygii</taxon>
        <taxon>Teleostei</taxon>
        <taxon>Neoteleostei</taxon>
        <taxon>Acanthomorphata</taxon>
        <taxon>Ovalentaria</taxon>
        <taxon>Atherinomorphae</taxon>
        <taxon>Cyprinodontiformes</taxon>
        <taxon>Poeciliidae</taxon>
        <taxon>Poeciliinae</taxon>
        <taxon>Poecilia</taxon>
    </lineage>
</organism>
<dbReference type="PANTHER" id="PTHR23042">
    <property type="entry name" value="CIRCADIAN PROTEIN CLOCK/ARNT/BMAL/PAS"/>
    <property type="match status" value="1"/>
</dbReference>
<evidence type="ECO:0000256" key="6">
    <source>
        <dbReference type="ARBA" id="ARBA00023242"/>
    </source>
</evidence>
<keyword evidence="3" id="KW-0805">Transcription regulation</keyword>
<dbReference type="PROSITE" id="PS50888">
    <property type="entry name" value="BHLH"/>
    <property type="match status" value="1"/>
</dbReference>
<dbReference type="Pfam" id="PF00010">
    <property type="entry name" value="HLH"/>
    <property type="match status" value="1"/>
</dbReference>
<dbReference type="InterPro" id="IPR036638">
    <property type="entry name" value="HLH_DNA-bd_sf"/>
</dbReference>
<keyword evidence="4" id="KW-0238">DNA-binding</keyword>
<reference evidence="10" key="2">
    <citation type="submission" date="2025-09" db="UniProtKB">
        <authorList>
            <consortium name="Ensembl"/>
        </authorList>
    </citation>
    <scope>IDENTIFICATION</scope>
</reference>
<comment type="subcellular location">
    <subcellularLocation>
        <location evidence="1">Nucleus</location>
    </subcellularLocation>
</comment>
<evidence type="ECO:0000259" key="8">
    <source>
        <dbReference type="PROSITE" id="PS50112"/>
    </source>
</evidence>
<dbReference type="PRINTS" id="PR00785">
    <property type="entry name" value="NCTRNSLOCATR"/>
</dbReference>
<evidence type="ECO:0000256" key="1">
    <source>
        <dbReference type="ARBA" id="ARBA00004123"/>
    </source>
</evidence>
<dbReference type="SMART" id="SM00353">
    <property type="entry name" value="HLH"/>
    <property type="match status" value="1"/>
</dbReference>
<dbReference type="GO" id="GO:0005667">
    <property type="term" value="C:transcription regulator complex"/>
    <property type="evidence" value="ECO:0007669"/>
    <property type="project" value="InterPro"/>
</dbReference>
<feature type="compositionally biased region" description="Polar residues" evidence="7">
    <location>
        <begin position="472"/>
        <end position="482"/>
    </location>
</feature>
<evidence type="ECO:0000256" key="4">
    <source>
        <dbReference type="ARBA" id="ARBA00023125"/>
    </source>
</evidence>
<dbReference type="Gene3D" id="4.10.280.10">
    <property type="entry name" value="Helix-loop-helix DNA-binding domain"/>
    <property type="match status" value="1"/>
</dbReference>
<reference evidence="10" key="1">
    <citation type="submission" date="2025-08" db="UniProtKB">
        <authorList>
            <consortium name="Ensembl"/>
        </authorList>
    </citation>
    <scope>IDENTIFICATION</scope>
</reference>
<sequence length="626" mass="69207">MGDALGALIEVTETCTTRGGEEEIFPLRCHRAAEEEEGPIQAGSTMPSVELPRKRKGEVEERSDTRVQQSLNFNLEDDLSRSEGEDQQVKMKCFREPHRQIEKRRRDKMNNLIDELSAMIPACQPMARKLDKLTVLRKAVQHLKALKAGACGAFADAKHKPSILPQDDLRHLLLKAADGFLLVVRCDRAKILFISESVSKILNFSKLELTGQSLFDFIHPKDIHKVKEQLSSSEMLPQQCLVDASTGVQVQAEAPARPSHLTTGARRSFFCRMKHSRVTGKHEGKHSLPAASKKKEPYRYCTLHCTGYMRTWPSGQLDPEGDAADKETPSLNCLVTVCRLHPHVSHQPPNDVNVKATEFVTRCAIDGKFTFVDQQATTVIGYLPQEVLGTSCYEYFHQDDLQHMAGKHRQVLRSKEKIETQCYKFKTKHGPYVTLQSQWFSFTNPWTKEVEFIVSSNRVISGPGHTKDENEAGSSKSTQEEAQQIPEIPGLSTGVGTMIYAGSIGTQIANELSDTYRANSSPSSGASSPFGSVQEKCPLTSRSTPSREEEAGSSSTSQSQADSSKEAAKSSGAPESEGEPSQLDLDVPGLSSFSSDEAAMAVIMSLLETDVNMSQTGDFEDLHWPF</sequence>
<dbReference type="Ensembl" id="ENSPMET00000020500.1">
    <property type="protein sequence ID" value="ENSPMEP00000029455.1"/>
    <property type="gene ID" value="ENSPMEG00000000547.1"/>
</dbReference>
<feature type="region of interest" description="Disordered" evidence="7">
    <location>
        <begin position="35"/>
        <end position="68"/>
    </location>
</feature>
<keyword evidence="11" id="KW-1185">Reference proteome</keyword>
<dbReference type="Pfam" id="PF14598">
    <property type="entry name" value="PAS_11"/>
    <property type="match status" value="1"/>
</dbReference>
<dbReference type="InterPro" id="IPR001067">
    <property type="entry name" value="Nuc_translocat"/>
</dbReference>
<dbReference type="GO" id="GO:0005737">
    <property type="term" value="C:cytoplasm"/>
    <property type="evidence" value="ECO:0007669"/>
    <property type="project" value="InterPro"/>
</dbReference>
<dbReference type="InterPro" id="IPR011598">
    <property type="entry name" value="bHLH_dom"/>
</dbReference>
<accession>A0A3B3YQZ6</accession>
<feature type="region of interest" description="Disordered" evidence="7">
    <location>
        <begin position="459"/>
        <end position="493"/>
    </location>
</feature>
<keyword evidence="6" id="KW-0539">Nucleus</keyword>
<feature type="compositionally biased region" description="Low complexity" evidence="7">
    <location>
        <begin position="553"/>
        <end position="562"/>
    </location>
</feature>
<feature type="region of interest" description="Disordered" evidence="7">
    <location>
        <begin position="516"/>
        <end position="591"/>
    </location>
</feature>
<dbReference type="CDD" id="cd00130">
    <property type="entry name" value="PAS"/>
    <property type="match status" value="2"/>
</dbReference>
<dbReference type="SUPFAM" id="SSF47459">
    <property type="entry name" value="HLH, helix-loop-helix DNA-binding domain"/>
    <property type="match status" value="1"/>
</dbReference>
<feature type="compositionally biased region" description="Low complexity" evidence="7">
    <location>
        <begin position="569"/>
        <end position="581"/>
    </location>
</feature>
<dbReference type="InterPro" id="IPR013767">
    <property type="entry name" value="PAS_fold"/>
</dbReference>
<protein>
    <recommendedName>
        <fullName evidence="12">Aryl hydrocarbon receptor nuclear translocator like 2</fullName>
    </recommendedName>
</protein>
<evidence type="ECO:0000256" key="3">
    <source>
        <dbReference type="ARBA" id="ARBA00023015"/>
    </source>
</evidence>
<evidence type="ECO:0000256" key="7">
    <source>
        <dbReference type="SAM" id="MobiDB-lite"/>
    </source>
</evidence>
<evidence type="ECO:0000256" key="5">
    <source>
        <dbReference type="ARBA" id="ARBA00023163"/>
    </source>
</evidence>
<dbReference type="GO" id="GO:0046983">
    <property type="term" value="F:protein dimerization activity"/>
    <property type="evidence" value="ECO:0007669"/>
    <property type="project" value="InterPro"/>
</dbReference>
<dbReference type="InterPro" id="IPR035965">
    <property type="entry name" value="PAS-like_dom_sf"/>
</dbReference>
<dbReference type="GO" id="GO:0003677">
    <property type="term" value="F:DNA binding"/>
    <property type="evidence" value="ECO:0007669"/>
    <property type="project" value="UniProtKB-KW"/>
</dbReference>
<evidence type="ECO:0000313" key="10">
    <source>
        <dbReference type="Ensembl" id="ENSPMEP00000029455.1"/>
    </source>
</evidence>
<dbReference type="InterPro" id="IPR050933">
    <property type="entry name" value="Circadian_TF"/>
</dbReference>
<name>A0A3B3YQZ6_9TELE</name>
<keyword evidence="2" id="KW-0677">Repeat</keyword>
<feature type="domain" description="BHLH" evidence="9">
    <location>
        <begin position="93"/>
        <end position="146"/>
    </location>
</feature>
<proteinExistence type="predicted"/>
<dbReference type="SUPFAM" id="SSF55785">
    <property type="entry name" value="PYP-like sensor domain (PAS domain)"/>
    <property type="match status" value="2"/>
</dbReference>
<evidence type="ECO:0000313" key="11">
    <source>
        <dbReference type="Proteomes" id="UP000261480"/>
    </source>
</evidence>
<evidence type="ECO:0000259" key="9">
    <source>
        <dbReference type="PROSITE" id="PS50888"/>
    </source>
</evidence>